<dbReference type="Pfam" id="PF11734">
    <property type="entry name" value="TilS_C"/>
    <property type="match status" value="1"/>
</dbReference>
<evidence type="ECO:0000313" key="11">
    <source>
        <dbReference type="Proteomes" id="UP000198642"/>
    </source>
</evidence>
<organism evidence="10 11">
    <name type="scientific">Lentibacillus halodurans</name>
    <dbReference type="NCBI Taxonomy" id="237679"/>
    <lineage>
        <taxon>Bacteria</taxon>
        <taxon>Bacillati</taxon>
        <taxon>Bacillota</taxon>
        <taxon>Bacilli</taxon>
        <taxon>Bacillales</taxon>
        <taxon>Bacillaceae</taxon>
        <taxon>Lentibacillus</taxon>
    </lineage>
</organism>
<dbReference type="EC" id="6.3.4.19" evidence="8"/>
<evidence type="ECO:0000256" key="3">
    <source>
        <dbReference type="ARBA" id="ARBA00022598"/>
    </source>
</evidence>
<evidence type="ECO:0000259" key="9">
    <source>
        <dbReference type="SMART" id="SM00977"/>
    </source>
</evidence>
<dbReference type="InterPro" id="IPR015262">
    <property type="entry name" value="tRNA_Ile_lys_synt_subst-bd"/>
</dbReference>
<dbReference type="GO" id="GO:0005737">
    <property type="term" value="C:cytoplasm"/>
    <property type="evidence" value="ECO:0007669"/>
    <property type="project" value="UniProtKB-SubCell"/>
</dbReference>
<dbReference type="HAMAP" id="MF_01161">
    <property type="entry name" value="tRNA_Ile_lys_synt"/>
    <property type="match status" value="1"/>
</dbReference>
<dbReference type="SUPFAM" id="SSF56037">
    <property type="entry name" value="PheT/TilS domain"/>
    <property type="match status" value="1"/>
</dbReference>
<dbReference type="InterPro" id="IPR012094">
    <property type="entry name" value="tRNA_Ile_lys_synt"/>
</dbReference>
<protein>
    <recommendedName>
        <fullName evidence="8">tRNA(Ile)-lysidine synthase</fullName>
        <ecNumber evidence="8">6.3.4.19</ecNumber>
    </recommendedName>
    <alternativeName>
        <fullName evidence="8">tRNA(Ile)-2-lysyl-cytidine synthase</fullName>
    </alternativeName>
    <alternativeName>
        <fullName evidence="8">tRNA(Ile)-lysidine synthetase</fullName>
    </alternativeName>
</protein>
<dbReference type="CDD" id="cd01992">
    <property type="entry name" value="TilS_N"/>
    <property type="match status" value="1"/>
</dbReference>
<dbReference type="RefSeq" id="WP_090240604.1">
    <property type="nucleotide sequence ID" value="NZ_FOJW01000015.1"/>
</dbReference>
<evidence type="ECO:0000313" key="10">
    <source>
        <dbReference type="EMBL" id="SFB31890.1"/>
    </source>
</evidence>
<dbReference type="Gene3D" id="3.40.50.620">
    <property type="entry name" value="HUPs"/>
    <property type="match status" value="1"/>
</dbReference>
<dbReference type="Pfam" id="PF01171">
    <property type="entry name" value="ATP_bind_3"/>
    <property type="match status" value="1"/>
</dbReference>
<name>A0A1I1A5Y0_9BACI</name>
<comment type="catalytic activity">
    <reaction evidence="7 8">
        <text>cytidine(34) in tRNA(Ile2) + L-lysine + ATP = lysidine(34) in tRNA(Ile2) + AMP + diphosphate + H(+)</text>
        <dbReference type="Rhea" id="RHEA:43744"/>
        <dbReference type="Rhea" id="RHEA-COMP:10625"/>
        <dbReference type="Rhea" id="RHEA-COMP:10670"/>
        <dbReference type="ChEBI" id="CHEBI:15378"/>
        <dbReference type="ChEBI" id="CHEBI:30616"/>
        <dbReference type="ChEBI" id="CHEBI:32551"/>
        <dbReference type="ChEBI" id="CHEBI:33019"/>
        <dbReference type="ChEBI" id="CHEBI:82748"/>
        <dbReference type="ChEBI" id="CHEBI:83665"/>
        <dbReference type="ChEBI" id="CHEBI:456215"/>
        <dbReference type="EC" id="6.3.4.19"/>
    </reaction>
</comment>
<dbReference type="PANTHER" id="PTHR43033:SF1">
    <property type="entry name" value="TRNA(ILE)-LYSIDINE SYNTHASE-RELATED"/>
    <property type="match status" value="1"/>
</dbReference>
<evidence type="ECO:0000256" key="5">
    <source>
        <dbReference type="ARBA" id="ARBA00022741"/>
    </source>
</evidence>
<dbReference type="OrthoDB" id="9807403at2"/>
<dbReference type="Gene3D" id="3.30.465.60">
    <property type="match status" value="1"/>
</dbReference>
<keyword evidence="2 8" id="KW-0963">Cytoplasm</keyword>
<comment type="domain">
    <text evidence="8">The N-terminal region contains the highly conserved SGGXDS motif, predicted to be a P-loop motif involved in ATP binding.</text>
</comment>
<evidence type="ECO:0000256" key="7">
    <source>
        <dbReference type="ARBA" id="ARBA00048539"/>
    </source>
</evidence>
<feature type="domain" description="Lysidine-tRNA(Ile) synthetase C-terminal" evidence="9">
    <location>
        <begin position="385"/>
        <end position="457"/>
    </location>
</feature>
<evidence type="ECO:0000256" key="6">
    <source>
        <dbReference type="ARBA" id="ARBA00022840"/>
    </source>
</evidence>
<evidence type="ECO:0000256" key="1">
    <source>
        <dbReference type="ARBA" id="ARBA00004496"/>
    </source>
</evidence>
<dbReference type="GO" id="GO:0006400">
    <property type="term" value="P:tRNA modification"/>
    <property type="evidence" value="ECO:0007669"/>
    <property type="project" value="UniProtKB-UniRule"/>
</dbReference>
<dbReference type="NCBIfam" id="TIGR02433">
    <property type="entry name" value="lysidine_TilS_C"/>
    <property type="match status" value="1"/>
</dbReference>
<feature type="binding site" evidence="8">
    <location>
        <begin position="26"/>
        <end position="31"/>
    </location>
    <ligand>
        <name>ATP</name>
        <dbReference type="ChEBI" id="CHEBI:30616"/>
    </ligand>
</feature>
<gene>
    <name evidence="8" type="primary">tilS</name>
    <name evidence="10" type="ORF">SAMN04488072_11576</name>
</gene>
<dbReference type="InterPro" id="IPR011063">
    <property type="entry name" value="TilS/TtcA_N"/>
</dbReference>
<accession>A0A1I1A5Y0</accession>
<dbReference type="GO" id="GO:0005524">
    <property type="term" value="F:ATP binding"/>
    <property type="evidence" value="ECO:0007669"/>
    <property type="project" value="UniProtKB-UniRule"/>
</dbReference>
<reference evidence="10 11" key="1">
    <citation type="submission" date="2016-10" db="EMBL/GenBank/DDBJ databases">
        <authorList>
            <person name="de Groot N.N."/>
        </authorList>
    </citation>
    <scope>NUCLEOTIDE SEQUENCE [LARGE SCALE GENOMIC DNA]</scope>
    <source>
        <strain evidence="10 11">CGMCC 1.3702</strain>
    </source>
</reference>
<dbReference type="SMART" id="SM00977">
    <property type="entry name" value="TilS_C"/>
    <property type="match status" value="1"/>
</dbReference>
<keyword evidence="11" id="KW-1185">Reference proteome</keyword>
<sequence length="463" mass="53465">MDHTVRAFIQSHQLIKEHSTVLIAVSGGPDSMALLHFLESIRSEWNLRLIAVSADHQLRGEESLEDLDYVKQTCQKWDIEFIGTSLDVPTYKPKRHIGTQAAARELRYQFFAEQMHIYQADYLALGHHGDDQAESMLMGLVHSATLKSLAGMPLERDFASGKIIRPFLCVTKETIEKYCEEKAITPRRDPSNDENTYTRNYYRNKVLPLLKTKNRNLHQTIRHLSLSLQEDEAFLKQEAEKMVEQVVSFGQLQAGICFNMHIFKTYPRSLQRRAFHLVLNYLYHEYPQNISYVHEEQFFAMLEADHGNVEIDFPDHLKLKRSYQNISFYFPDHQSQSLSYHMMMEIPGETVLPNGMTISADFTSQPDKQGKMTYICHKDAVALPLHIRTRKPGDRMRWTGLSGSKKLKDIFIDAKIPLNERDTWPVITDNNDEILWLAGLKKGLPPKQTETGTYIELSYGKGN</sequence>
<dbReference type="NCBIfam" id="TIGR02432">
    <property type="entry name" value="lysidine_TilS_N"/>
    <property type="match status" value="1"/>
</dbReference>
<dbReference type="InterPro" id="IPR012795">
    <property type="entry name" value="tRNA_Ile_lys_synt_N"/>
</dbReference>
<dbReference type="InterPro" id="IPR014729">
    <property type="entry name" value="Rossmann-like_a/b/a_fold"/>
</dbReference>
<dbReference type="Proteomes" id="UP000198642">
    <property type="component" value="Unassembled WGS sequence"/>
</dbReference>
<comment type="subcellular location">
    <subcellularLocation>
        <location evidence="1 8">Cytoplasm</location>
    </subcellularLocation>
</comment>
<evidence type="ECO:0000256" key="4">
    <source>
        <dbReference type="ARBA" id="ARBA00022694"/>
    </source>
</evidence>
<dbReference type="STRING" id="237679.SAMN04488072_11576"/>
<dbReference type="EMBL" id="FOJW01000015">
    <property type="protein sequence ID" value="SFB31890.1"/>
    <property type="molecule type" value="Genomic_DNA"/>
</dbReference>
<keyword evidence="6 8" id="KW-0067">ATP-binding</keyword>
<proteinExistence type="inferred from homology"/>
<dbReference type="InterPro" id="IPR012796">
    <property type="entry name" value="Lysidine-tRNA-synth_C"/>
</dbReference>
<comment type="similarity">
    <text evidence="8">Belongs to the tRNA(Ile)-lysidine synthase family.</text>
</comment>
<evidence type="ECO:0000256" key="2">
    <source>
        <dbReference type="ARBA" id="ARBA00022490"/>
    </source>
</evidence>
<comment type="function">
    <text evidence="8">Ligates lysine onto the cytidine present at position 34 of the AUA codon-specific tRNA(Ile) that contains the anticodon CAU, in an ATP-dependent manner. Cytidine is converted to lysidine, thus changing the amino acid specificity of the tRNA from methionine to isoleucine.</text>
</comment>
<dbReference type="PANTHER" id="PTHR43033">
    <property type="entry name" value="TRNA(ILE)-LYSIDINE SYNTHASE-RELATED"/>
    <property type="match status" value="1"/>
</dbReference>
<evidence type="ECO:0000256" key="8">
    <source>
        <dbReference type="HAMAP-Rule" id="MF_01161"/>
    </source>
</evidence>
<dbReference type="GO" id="GO:0032267">
    <property type="term" value="F:tRNA(Ile)-lysidine synthase activity"/>
    <property type="evidence" value="ECO:0007669"/>
    <property type="project" value="UniProtKB-EC"/>
</dbReference>
<dbReference type="Pfam" id="PF09179">
    <property type="entry name" value="TilS"/>
    <property type="match status" value="1"/>
</dbReference>
<dbReference type="SUPFAM" id="SSF52402">
    <property type="entry name" value="Adenine nucleotide alpha hydrolases-like"/>
    <property type="match status" value="1"/>
</dbReference>
<keyword evidence="4 8" id="KW-0819">tRNA processing</keyword>
<dbReference type="AlphaFoldDB" id="A0A1I1A5Y0"/>
<keyword evidence="5 8" id="KW-0547">Nucleotide-binding</keyword>
<dbReference type="SUPFAM" id="SSF82829">
    <property type="entry name" value="MesJ substrate recognition domain-like"/>
    <property type="match status" value="1"/>
</dbReference>
<keyword evidence="3 8" id="KW-0436">Ligase</keyword>